<dbReference type="InterPro" id="IPR011042">
    <property type="entry name" value="6-blade_b-propeller_TolB-like"/>
</dbReference>
<dbReference type="InterPro" id="IPR013783">
    <property type="entry name" value="Ig-like_fold"/>
</dbReference>
<sequence length="931" mass="100134">MAKLLGTNFSDTQSNFIKKFNDNRKQYTSLGIAAIFIFLSLIYLGPLGGLEDLGLIGQKKGDQEAQAGEVVRGAAGDKWADIIIGKPEFSEIVPNTVVPNRLWGSRGVIIDRNSSPQRMYVWDGSNSRILGFNWENCLSKTTDPANCSADIVIGQPNMNSTACNGDSGFQNFPNRAPASAATLCGLNEDQLSISEAGSASNMYIDSASNLYVTDIHNNRVLKYIDPFATDKVADDAWGQNDFSGNDCNKGQSVIDASTLCFKSNQGRLAGVHVDSSGNLWVTDTVNNRVLRFPQGSKQANLVLGQDDFTSRGAGSALDELNHPAAVRVNDEGQVYVADKVNNRVLVYDPPFTNGMSGRNFGTGFKNPTSLEIDPFQSGIWVSNFGNSVVELWDMNTESKVREVGTRGNGNVLGNVIGSIGIDKDGNMLLTPGAGARRYDVLLFAQGQPAHTWTRRLFGSSVAGNQKDAFGLVNARGIAISNNQLIVGDAGRIMFWNNPGSLSNGQPADGYAGLGSTSFSQFISGCCSVMKADKNNNLWVSAAHTAGFAPTRVEHYNLPLSIGEEPDFWINYPIPVLGGGQIDGDRGTFYGVAVTENSEFLWISHPNTSRVFRVRNPLTNPVVDVVLGQTDINGTACNRGVDLDGDGKAGEEIDDAQLNTLCYPGHVALDNFGNLYVQDHSLEIRGNRRMLIFDNSTFPTNNSEVVLAQNPVKVFENVAAWEMAFDSQNRMVMGFNQYYPSNPGDPGAFFAAYNDPLGSGTSPEFLFNDFFSMGFSAAFDENDNLYAGDANRGRLLIYKAPFADSSQQSPSPSESPVASPSPSPSPSSSPIESIVDDESPNVVITSPPDGAVIEGKPGKVIINAQATDNIAVTRVQILIDGEIMISLDDATSVYYTWNIAPKKIASGAHLIEARAFDAAGNLGSTLVTVIKQ</sequence>
<dbReference type="AlphaFoldDB" id="A0A1F5IC35"/>
<dbReference type="Gene3D" id="2.120.10.30">
    <property type="entry name" value="TolB, C-terminal domain"/>
    <property type="match status" value="1"/>
</dbReference>
<keyword evidence="4" id="KW-0472">Membrane</keyword>
<dbReference type="SUPFAM" id="SSF101898">
    <property type="entry name" value="NHL repeat"/>
    <property type="match status" value="1"/>
</dbReference>
<comment type="caution">
    <text evidence="5">The sequence shown here is derived from an EMBL/GenBank/DDBJ whole genome shotgun (WGS) entry which is preliminary data.</text>
</comment>
<feature type="region of interest" description="Disordered" evidence="3">
    <location>
        <begin position="803"/>
        <end position="848"/>
    </location>
</feature>
<evidence type="ECO:0000256" key="3">
    <source>
        <dbReference type="SAM" id="MobiDB-lite"/>
    </source>
</evidence>
<feature type="compositionally biased region" description="Low complexity" evidence="3">
    <location>
        <begin position="803"/>
        <end position="817"/>
    </location>
</feature>
<dbReference type="Pfam" id="PF17957">
    <property type="entry name" value="Big_7"/>
    <property type="match status" value="1"/>
</dbReference>
<evidence type="ECO:0000313" key="5">
    <source>
        <dbReference type="EMBL" id="OGE13958.1"/>
    </source>
</evidence>
<evidence type="ECO:0008006" key="7">
    <source>
        <dbReference type="Google" id="ProtNLM"/>
    </source>
</evidence>
<dbReference type="Gene3D" id="2.60.40.10">
    <property type="entry name" value="Immunoglobulins"/>
    <property type="match status" value="1"/>
</dbReference>
<evidence type="ECO:0000256" key="1">
    <source>
        <dbReference type="ARBA" id="ARBA00022737"/>
    </source>
</evidence>
<keyword evidence="1" id="KW-0677">Repeat</keyword>
<dbReference type="PANTHER" id="PTHR24104">
    <property type="entry name" value="E3 UBIQUITIN-PROTEIN LIGASE NHLRC1-RELATED"/>
    <property type="match status" value="1"/>
</dbReference>
<keyword evidence="4" id="KW-0812">Transmembrane</keyword>
<dbReference type="GO" id="GO:0000209">
    <property type="term" value="P:protein polyubiquitination"/>
    <property type="evidence" value="ECO:0007669"/>
    <property type="project" value="TreeGrafter"/>
</dbReference>
<dbReference type="GO" id="GO:0008270">
    <property type="term" value="F:zinc ion binding"/>
    <property type="evidence" value="ECO:0007669"/>
    <property type="project" value="UniProtKB-KW"/>
</dbReference>
<feature type="transmembrane region" description="Helical" evidence="4">
    <location>
        <begin position="27"/>
        <end position="45"/>
    </location>
</feature>
<proteinExistence type="predicted"/>
<dbReference type="CDD" id="cd05819">
    <property type="entry name" value="NHL"/>
    <property type="match status" value="1"/>
</dbReference>
<evidence type="ECO:0000256" key="4">
    <source>
        <dbReference type="SAM" id="Phobius"/>
    </source>
</evidence>
<gene>
    <name evidence="5" type="ORF">A3G14_04760</name>
</gene>
<evidence type="ECO:0000256" key="2">
    <source>
        <dbReference type="PROSITE-ProRule" id="PRU00504"/>
    </source>
</evidence>
<dbReference type="SUPFAM" id="SSF63825">
    <property type="entry name" value="YWTD domain"/>
    <property type="match status" value="1"/>
</dbReference>
<evidence type="ECO:0000313" key="6">
    <source>
        <dbReference type="Proteomes" id="UP000177300"/>
    </source>
</evidence>
<name>A0A1F5IC35_9BACT</name>
<accession>A0A1F5IC35</accession>
<dbReference type="GO" id="GO:0043161">
    <property type="term" value="P:proteasome-mediated ubiquitin-dependent protein catabolic process"/>
    <property type="evidence" value="ECO:0007669"/>
    <property type="project" value="TreeGrafter"/>
</dbReference>
<dbReference type="InterPro" id="IPR001258">
    <property type="entry name" value="NHL_repeat"/>
</dbReference>
<feature type="repeat" description="NHL" evidence="2">
    <location>
        <begin position="307"/>
        <end position="350"/>
    </location>
</feature>
<organism evidence="5 6">
    <name type="scientific">Candidatus Curtissbacteria bacterium RIFCSPLOWO2_12_FULL_38_9</name>
    <dbReference type="NCBI Taxonomy" id="1797735"/>
    <lineage>
        <taxon>Bacteria</taxon>
        <taxon>Candidatus Curtissiibacteriota</taxon>
    </lineage>
</organism>
<dbReference type="PROSITE" id="PS51125">
    <property type="entry name" value="NHL"/>
    <property type="match status" value="1"/>
</dbReference>
<dbReference type="PANTHER" id="PTHR24104:SF25">
    <property type="entry name" value="PROTEIN LIN-41"/>
    <property type="match status" value="1"/>
</dbReference>
<keyword evidence="4" id="KW-1133">Transmembrane helix</keyword>
<dbReference type="Proteomes" id="UP000177300">
    <property type="component" value="Unassembled WGS sequence"/>
</dbReference>
<dbReference type="EMBL" id="MFBY01000014">
    <property type="protein sequence ID" value="OGE13958.1"/>
    <property type="molecule type" value="Genomic_DNA"/>
</dbReference>
<dbReference type="GO" id="GO:0061630">
    <property type="term" value="F:ubiquitin protein ligase activity"/>
    <property type="evidence" value="ECO:0007669"/>
    <property type="project" value="TreeGrafter"/>
</dbReference>
<dbReference type="Pfam" id="PF01436">
    <property type="entry name" value="NHL"/>
    <property type="match status" value="1"/>
</dbReference>
<protein>
    <recommendedName>
        <fullName evidence="7">Bacterial Ig-like domain-containing protein</fullName>
    </recommendedName>
</protein>
<dbReference type="InterPro" id="IPR050952">
    <property type="entry name" value="TRIM-NHL_E3_ligases"/>
</dbReference>
<reference evidence="5 6" key="1">
    <citation type="journal article" date="2016" name="Nat. Commun.">
        <title>Thousands of microbial genomes shed light on interconnected biogeochemical processes in an aquifer system.</title>
        <authorList>
            <person name="Anantharaman K."/>
            <person name="Brown C.T."/>
            <person name="Hug L.A."/>
            <person name="Sharon I."/>
            <person name="Castelle C.J."/>
            <person name="Probst A.J."/>
            <person name="Thomas B.C."/>
            <person name="Singh A."/>
            <person name="Wilkins M.J."/>
            <person name="Karaoz U."/>
            <person name="Brodie E.L."/>
            <person name="Williams K.H."/>
            <person name="Hubbard S.S."/>
            <person name="Banfield J.F."/>
        </authorList>
    </citation>
    <scope>NUCLEOTIDE SEQUENCE [LARGE SCALE GENOMIC DNA]</scope>
</reference>